<feature type="domain" description="Azaphilone pigments biosynthesis cluster protein L N-terminal" evidence="1">
    <location>
        <begin position="3"/>
        <end position="178"/>
    </location>
</feature>
<sequence>MNRAIEQAVALQKAIESFGGGNTSLIEAQSELETLVDKLGLLKVVGENTTISFGSVEVPIARCDQLCYHITSSISGKSSRVGTTEWTLQDMISLLSGYCATIPVALEYGIRKANLTPQESNDRFNQKIQLVKERLECNLRRFDDETRLLGGANENPYNLIHEPTNDKAAISACLKICEEAELFTHSSTGETRSLCLTKRSLPTKSDAATEEDKFVPKLHDTSKCMVSKGDSSTPGYPSPRESVELTPGNVACQTVFRVGTAIANRGSQQLILQTRNSVMAVESVQAIESSQFVGSCDEMTVQEVLKHLREGGPKDDR</sequence>
<gene>
    <name evidence="2" type="ORF">FSARC_8812</name>
</gene>
<evidence type="ECO:0000313" key="2">
    <source>
        <dbReference type="EMBL" id="KAF4963147.1"/>
    </source>
</evidence>
<dbReference type="Proteomes" id="UP000622797">
    <property type="component" value="Unassembled WGS sequence"/>
</dbReference>
<comment type="caution">
    <text evidence="2">The sequence shown here is derived from an EMBL/GenBank/DDBJ whole genome shotgun (WGS) entry which is preliminary data.</text>
</comment>
<dbReference type="InterPro" id="IPR031348">
    <property type="entry name" value="PigL_N"/>
</dbReference>
<organism evidence="2 3">
    <name type="scientific">Fusarium sarcochroum</name>
    <dbReference type="NCBI Taxonomy" id="1208366"/>
    <lineage>
        <taxon>Eukaryota</taxon>
        <taxon>Fungi</taxon>
        <taxon>Dikarya</taxon>
        <taxon>Ascomycota</taxon>
        <taxon>Pezizomycotina</taxon>
        <taxon>Sordariomycetes</taxon>
        <taxon>Hypocreomycetidae</taxon>
        <taxon>Hypocreales</taxon>
        <taxon>Nectriaceae</taxon>
        <taxon>Fusarium</taxon>
        <taxon>Fusarium lateritium species complex</taxon>
    </lineage>
</organism>
<accession>A0A8H4TSG4</accession>
<reference evidence="2" key="2">
    <citation type="submission" date="2020-05" db="EMBL/GenBank/DDBJ databases">
        <authorList>
            <person name="Kim H.-S."/>
            <person name="Proctor R.H."/>
            <person name="Brown D.W."/>
        </authorList>
    </citation>
    <scope>NUCLEOTIDE SEQUENCE</scope>
    <source>
        <strain evidence="2">NRRL 20472</strain>
    </source>
</reference>
<proteinExistence type="predicted"/>
<keyword evidence="3" id="KW-1185">Reference proteome</keyword>
<evidence type="ECO:0000313" key="3">
    <source>
        <dbReference type="Proteomes" id="UP000622797"/>
    </source>
</evidence>
<evidence type="ECO:0000259" key="1">
    <source>
        <dbReference type="Pfam" id="PF17111"/>
    </source>
</evidence>
<reference evidence="2" key="1">
    <citation type="journal article" date="2020" name="BMC Genomics">
        <title>Correction to: Identification and distribution of gene clusters required for synthesis of sphingolipid metabolism inhibitors in diverse species of the filamentous fungus Fusarium.</title>
        <authorList>
            <person name="Kim H.S."/>
            <person name="Lohmar J.M."/>
            <person name="Busman M."/>
            <person name="Brown D.W."/>
            <person name="Naumann T.A."/>
            <person name="Divon H.H."/>
            <person name="Lysoe E."/>
            <person name="Uhlig S."/>
            <person name="Proctor R.H."/>
        </authorList>
    </citation>
    <scope>NUCLEOTIDE SEQUENCE</scope>
    <source>
        <strain evidence="2">NRRL 20472</strain>
    </source>
</reference>
<dbReference type="EMBL" id="JABEXW010000492">
    <property type="protein sequence ID" value="KAF4963147.1"/>
    <property type="molecule type" value="Genomic_DNA"/>
</dbReference>
<name>A0A8H4TSG4_9HYPO</name>
<dbReference type="Pfam" id="PF17111">
    <property type="entry name" value="PigL_N"/>
    <property type="match status" value="1"/>
</dbReference>
<dbReference type="AlphaFoldDB" id="A0A8H4TSG4"/>
<protein>
    <recommendedName>
        <fullName evidence="1">Azaphilone pigments biosynthesis cluster protein L N-terminal domain-containing protein</fullName>
    </recommendedName>
</protein>